<dbReference type="Proteomes" id="UP001165190">
    <property type="component" value="Unassembled WGS sequence"/>
</dbReference>
<feature type="domain" description="Thiaminase-2/PQQC" evidence="1">
    <location>
        <begin position="29"/>
        <end position="89"/>
    </location>
</feature>
<dbReference type="Gene3D" id="1.20.910.10">
    <property type="entry name" value="Heme oxygenase-like"/>
    <property type="match status" value="1"/>
</dbReference>
<dbReference type="GO" id="GO:0005829">
    <property type="term" value="C:cytosol"/>
    <property type="evidence" value="ECO:0007669"/>
    <property type="project" value="TreeGrafter"/>
</dbReference>
<reference evidence="2" key="1">
    <citation type="submission" date="2023-05" db="EMBL/GenBank/DDBJ databases">
        <title>Genome and transcriptome analyses reveal genes involved in the formation of fine ridges on petal epidermal cells in Hibiscus trionum.</title>
        <authorList>
            <person name="Koshimizu S."/>
            <person name="Masuda S."/>
            <person name="Ishii T."/>
            <person name="Shirasu K."/>
            <person name="Hoshino A."/>
            <person name="Arita M."/>
        </authorList>
    </citation>
    <scope>NUCLEOTIDE SEQUENCE</scope>
    <source>
        <strain evidence="2">Hamamatsu line</strain>
    </source>
</reference>
<evidence type="ECO:0000313" key="3">
    <source>
        <dbReference type="Proteomes" id="UP001165190"/>
    </source>
</evidence>
<dbReference type="InterPro" id="IPR050967">
    <property type="entry name" value="Thiamine_Salvage_TenA"/>
</dbReference>
<dbReference type="EMBL" id="BSYR01000013">
    <property type="protein sequence ID" value="GMI76954.1"/>
    <property type="molecule type" value="Genomic_DNA"/>
</dbReference>
<accession>A0A9W7LTS2</accession>
<dbReference type="PANTHER" id="PTHR43198">
    <property type="entry name" value="BIFUNCTIONAL TH2 PROTEIN"/>
    <property type="match status" value="1"/>
</dbReference>
<name>A0A9W7LTS2_HIBTR</name>
<organism evidence="2 3">
    <name type="scientific">Hibiscus trionum</name>
    <name type="common">Flower of an hour</name>
    <dbReference type="NCBI Taxonomy" id="183268"/>
    <lineage>
        <taxon>Eukaryota</taxon>
        <taxon>Viridiplantae</taxon>
        <taxon>Streptophyta</taxon>
        <taxon>Embryophyta</taxon>
        <taxon>Tracheophyta</taxon>
        <taxon>Spermatophyta</taxon>
        <taxon>Magnoliopsida</taxon>
        <taxon>eudicotyledons</taxon>
        <taxon>Gunneridae</taxon>
        <taxon>Pentapetalae</taxon>
        <taxon>rosids</taxon>
        <taxon>malvids</taxon>
        <taxon>Malvales</taxon>
        <taxon>Malvaceae</taxon>
        <taxon>Malvoideae</taxon>
        <taxon>Hibiscus</taxon>
    </lineage>
</organism>
<dbReference type="GO" id="GO:0006772">
    <property type="term" value="P:thiamine metabolic process"/>
    <property type="evidence" value="ECO:0007669"/>
    <property type="project" value="UniProtKB-ARBA"/>
</dbReference>
<proteinExistence type="predicted"/>
<dbReference type="OrthoDB" id="1740511at2759"/>
<comment type="caution">
    <text evidence="2">The sequence shown here is derived from an EMBL/GenBank/DDBJ whole genome shotgun (WGS) entry which is preliminary data.</text>
</comment>
<dbReference type="AlphaFoldDB" id="A0A9W7LTS2"/>
<dbReference type="SUPFAM" id="SSF48613">
    <property type="entry name" value="Heme oxygenase-like"/>
    <property type="match status" value="1"/>
</dbReference>
<keyword evidence="3" id="KW-1185">Reference proteome</keyword>
<evidence type="ECO:0000259" key="1">
    <source>
        <dbReference type="Pfam" id="PF03070"/>
    </source>
</evidence>
<evidence type="ECO:0000313" key="2">
    <source>
        <dbReference type="EMBL" id="GMI76954.1"/>
    </source>
</evidence>
<sequence length="104" mass="11763">MGGMDAEGGTARKLWNKFRSESVFVNYTPFFVCVAAGNLSADSFQHYISQHVHLLNAFARAYELAEECADDDQDKQAIRKLRKHVQGKLNSNHSLVQVSLIQHR</sequence>
<protein>
    <submittedName>
        <fullName evidence="2">PALE GREEN 1, THIAMINE REQUIRING 2</fullName>
    </submittedName>
</protein>
<dbReference type="InterPro" id="IPR016084">
    <property type="entry name" value="Haem_Oase-like_multi-hlx"/>
</dbReference>
<dbReference type="PANTHER" id="PTHR43198:SF9">
    <property type="entry name" value="AMINOPYRIMIDINE AMINOHYDROLASE, MITOCHONDRIAL ISOFORM X1-RELATED"/>
    <property type="match status" value="1"/>
</dbReference>
<gene>
    <name evidence="2" type="ORF">HRI_001364700</name>
</gene>
<dbReference type="InterPro" id="IPR004305">
    <property type="entry name" value="Thiaminase-2/PQQC"/>
</dbReference>
<dbReference type="Pfam" id="PF03070">
    <property type="entry name" value="TENA_THI-4"/>
    <property type="match status" value="1"/>
</dbReference>